<reference evidence="2" key="1">
    <citation type="submission" date="2021-02" db="EMBL/GenBank/DDBJ databases">
        <authorList>
            <person name="Nieuwenhuis M."/>
            <person name="Van De Peppel L.J.J."/>
        </authorList>
    </citation>
    <scope>NUCLEOTIDE SEQUENCE</scope>
    <source>
        <strain evidence="2">D49</strain>
    </source>
</reference>
<evidence type="ECO:0008006" key="4">
    <source>
        <dbReference type="Google" id="ProtNLM"/>
    </source>
</evidence>
<dbReference type="OrthoDB" id="5424209at2759"/>
<accession>A0A9P7FPJ3</accession>
<comment type="caution">
    <text evidence="2">The sequence shown here is derived from an EMBL/GenBank/DDBJ whole genome shotgun (WGS) entry which is preliminary data.</text>
</comment>
<proteinExistence type="predicted"/>
<gene>
    <name evidence="2" type="ORF">H0H81_002073</name>
</gene>
<protein>
    <recommendedName>
        <fullName evidence="4">Serine protease</fullName>
    </recommendedName>
</protein>
<evidence type="ECO:0000256" key="1">
    <source>
        <dbReference type="SAM" id="Coils"/>
    </source>
</evidence>
<evidence type="ECO:0000313" key="2">
    <source>
        <dbReference type="EMBL" id="KAG5634416.1"/>
    </source>
</evidence>
<dbReference type="Proteomes" id="UP000717328">
    <property type="component" value="Unassembled WGS sequence"/>
</dbReference>
<keyword evidence="3" id="KW-1185">Reference proteome</keyword>
<name>A0A9P7FPJ3_9AGAR</name>
<dbReference type="EMBL" id="JABCKI010006425">
    <property type="protein sequence ID" value="KAG5634416.1"/>
    <property type="molecule type" value="Genomic_DNA"/>
</dbReference>
<feature type="coiled-coil region" evidence="1">
    <location>
        <begin position="118"/>
        <end position="174"/>
    </location>
</feature>
<keyword evidence="1" id="KW-0175">Coiled coil</keyword>
<dbReference type="AlphaFoldDB" id="A0A9P7FPJ3"/>
<organism evidence="2 3">
    <name type="scientific">Sphagnurus paluster</name>
    <dbReference type="NCBI Taxonomy" id="117069"/>
    <lineage>
        <taxon>Eukaryota</taxon>
        <taxon>Fungi</taxon>
        <taxon>Dikarya</taxon>
        <taxon>Basidiomycota</taxon>
        <taxon>Agaricomycotina</taxon>
        <taxon>Agaricomycetes</taxon>
        <taxon>Agaricomycetidae</taxon>
        <taxon>Agaricales</taxon>
        <taxon>Tricholomatineae</taxon>
        <taxon>Lyophyllaceae</taxon>
        <taxon>Sphagnurus</taxon>
    </lineage>
</organism>
<feature type="non-terminal residue" evidence="2">
    <location>
        <position position="391"/>
    </location>
</feature>
<reference evidence="2" key="2">
    <citation type="submission" date="2021-10" db="EMBL/GenBank/DDBJ databases">
        <title>Phylogenomics reveals ancestral predisposition of the termite-cultivated fungus Termitomyces towards a domesticated lifestyle.</title>
        <authorList>
            <person name="Auxier B."/>
            <person name="Grum-Grzhimaylo A."/>
            <person name="Cardenas M.E."/>
            <person name="Lodge J.D."/>
            <person name="Laessoe T."/>
            <person name="Pedersen O."/>
            <person name="Smith M.E."/>
            <person name="Kuyper T.W."/>
            <person name="Franco-Molano E.A."/>
            <person name="Baroni T.J."/>
            <person name="Aanen D.K."/>
        </authorList>
    </citation>
    <scope>NUCLEOTIDE SEQUENCE</scope>
    <source>
        <strain evidence="2">D49</strain>
    </source>
</reference>
<evidence type="ECO:0000313" key="3">
    <source>
        <dbReference type="Proteomes" id="UP000717328"/>
    </source>
</evidence>
<sequence>PAIHLYPVFRRKSPRTRFQLAPNQHPTVDVRGVLTPALGPSIAAQATPHVEGTGGLYLAEGGGSQKVLLVTARHVLFPPSEGFHVDYARTNDSAPRRDVFLLGTRAYDNLIESIKIAIRKQRIMVELDEQRIENLQKRLVSQGEDDVEEVTNRLQETQESLNEAIEAIEALQKFHDEVKTDWRQVRKRVIGHVVRSPPITVGAGTEGFSEDYAIVELDSARFKKAFKGNVIDLGTKIPLGDFMLMMHPRDDATTRFIYPANRLLPLRGVISEDLMRNPDVLDEDGEASLFVVKNDNTTGVTIGRATGSFSYGREYFGNNTHRTSKEWAILPYDGKSGSIIVDGRGQIGGLLTGGAGKTESLDITYATPFFWLFPRIKANGFPNAHLDPEIA</sequence>